<evidence type="ECO:0000256" key="3">
    <source>
        <dbReference type="ARBA" id="ARBA00022692"/>
    </source>
</evidence>
<feature type="transmembrane region" description="Helical" evidence="6">
    <location>
        <begin position="456"/>
        <end position="479"/>
    </location>
</feature>
<reference evidence="8" key="1">
    <citation type="journal article" date="2008" name="J. Bacteriol.">
        <title>Genome sequence of Thermofilum pendens reveals an exceptional loss of biosynthetic pathways without genome reduction.</title>
        <authorList>
            <person name="Anderson I."/>
            <person name="Rodriguez J."/>
            <person name="Susanti D."/>
            <person name="Porat I."/>
            <person name="Reich C."/>
            <person name="Ulrich L.E."/>
            <person name="Elkins J.G."/>
            <person name="Mavromatis K."/>
            <person name="Lykidis A."/>
            <person name="Kim E."/>
            <person name="Thompson L.S."/>
            <person name="Nolan M."/>
            <person name="Land M."/>
            <person name="Copeland A."/>
            <person name="Lapidus A."/>
            <person name="Lucas S."/>
            <person name="Detter C."/>
            <person name="Zhulin I.B."/>
            <person name="Olsen G.J."/>
            <person name="Whitman W."/>
            <person name="Mukhopadhyay B."/>
            <person name="Bristow J."/>
            <person name="Kyrpides N."/>
        </authorList>
    </citation>
    <scope>NUCLEOTIDE SEQUENCE [LARGE SCALE GENOMIC DNA]</scope>
    <source>
        <strain evidence="8">DSM 2475 / Hrk 5</strain>
    </source>
</reference>
<gene>
    <name evidence="7" type="ordered locus">Tpen_1564</name>
</gene>
<evidence type="ECO:0000256" key="1">
    <source>
        <dbReference type="ARBA" id="ARBA00004141"/>
    </source>
</evidence>
<dbReference type="HOGENOM" id="CLU_005170_0_1_2"/>
<keyword evidence="8" id="KW-1185">Reference proteome</keyword>
<sequence length="493" mass="53862">MTNAEKRGFGKYLQAAGMPLAIFALLAISLMPTPPGLTVWGQRALAVFTFALILWLTSPIPFWLTSLLAIALLPITGGYSVTSTFQQLGQDVIWLMVCAFILSSAMEKTGIGKRLAYRLLLVFGGSPSLTLLGLILINLALAFVVPSTTARASIMLPIALLIAEAYNLKPGESNYGKILMMQQPMANNLSTSMILTATAPQILAWSFLKGMAGVEVPWLTWLVAQMPVILVMLVVLWIVGLKLFPPEIGSTASTEWRAKLKEELKSMGPLSREEKYTLAVFLLVLFLWATDQWHEVMFAGLSIPYALAAVIGASLLFLPKLGPLKKWGDAKIPWDLMIFSAGAYAVGLALNDSGGGQWLVMQLVNALGLQKGVDLFVAYALLLALMLYSHVFFSSKTTRTAIFIPLYIALARALGLPPVAIALPAAFVISWDLTFPYNCKPNLIYFGTGYFTMRDMIIYGLTICTIGYVLYLAVGWPWLNFLASIGMLPGWKV</sequence>
<evidence type="ECO:0000256" key="5">
    <source>
        <dbReference type="ARBA" id="ARBA00023136"/>
    </source>
</evidence>
<dbReference type="Proteomes" id="UP000000641">
    <property type="component" value="Chromosome"/>
</dbReference>
<dbReference type="InterPro" id="IPR030676">
    <property type="entry name" value="CitT-rel"/>
</dbReference>
<dbReference type="GeneID" id="4601522"/>
<dbReference type="PANTHER" id="PTHR10283:SF82">
    <property type="entry name" value="SOLUTE CARRIER FAMILY 13 MEMBER 2"/>
    <property type="match status" value="1"/>
</dbReference>
<accession>A1S0H9</accession>
<keyword evidence="4 6" id="KW-1133">Transmembrane helix</keyword>
<protein>
    <submittedName>
        <fullName evidence="7">Anion transporter</fullName>
    </submittedName>
</protein>
<dbReference type="RefSeq" id="WP_011753224.1">
    <property type="nucleotide sequence ID" value="NC_008698.1"/>
</dbReference>
<feature type="transmembrane region" description="Helical" evidence="6">
    <location>
        <begin position="119"/>
        <end position="144"/>
    </location>
</feature>
<dbReference type="NCBIfam" id="TIGR00785">
    <property type="entry name" value="dass"/>
    <property type="match status" value="1"/>
</dbReference>
<keyword evidence="5 6" id="KW-0472">Membrane</keyword>
<dbReference type="STRING" id="368408.Tpen_1564"/>
<evidence type="ECO:0000313" key="8">
    <source>
        <dbReference type="Proteomes" id="UP000000641"/>
    </source>
</evidence>
<dbReference type="GO" id="GO:0008514">
    <property type="term" value="F:organic anion transmembrane transporter activity"/>
    <property type="evidence" value="ECO:0007669"/>
    <property type="project" value="UniProtKB-ARBA"/>
</dbReference>
<feature type="transmembrane region" description="Helical" evidence="6">
    <location>
        <begin position="376"/>
        <end position="394"/>
    </location>
</feature>
<dbReference type="GO" id="GO:0005886">
    <property type="term" value="C:plasma membrane"/>
    <property type="evidence" value="ECO:0007669"/>
    <property type="project" value="TreeGrafter"/>
</dbReference>
<feature type="transmembrane region" description="Helical" evidence="6">
    <location>
        <begin position="219"/>
        <end position="239"/>
    </location>
</feature>
<dbReference type="eggNOG" id="arCOG00237">
    <property type="taxonomic scope" value="Archaea"/>
</dbReference>
<name>A1S0H9_THEPD</name>
<feature type="transmembrane region" description="Helical" evidence="6">
    <location>
        <begin position="330"/>
        <end position="350"/>
    </location>
</feature>
<proteinExistence type="inferred from homology"/>
<feature type="transmembrane region" description="Helical" evidence="6">
    <location>
        <begin position="12"/>
        <end position="31"/>
    </location>
</feature>
<evidence type="ECO:0000256" key="6">
    <source>
        <dbReference type="SAM" id="Phobius"/>
    </source>
</evidence>
<evidence type="ECO:0000256" key="4">
    <source>
        <dbReference type="ARBA" id="ARBA00022989"/>
    </source>
</evidence>
<feature type="transmembrane region" description="Helical" evidence="6">
    <location>
        <begin position="406"/>
        <end position="431"/>
    </location>
</feature>
<feature type="transmembrane region" description="Helical" evidence="6">
    <location>
        <begin position="150"/>
        <end position="168"/>
    </location>
</feature>
<feature type="transmembrane region" description="Helical" evidence="6">
    <location>
        <begin position="189"/>
        <end position="207"/>
    </location>
</feature>
<dbReference type="EnsemblBacteria" id="ABL78959">
    <property type="protein sequence ID" value="ABL78959"/>
    <property type="gene ID" value="Tpen_1564"/>
</dbReference>
<dbReference type="KEGG" id="tpe:Tpen_1564"/>
<dbReference type="EMBL" id="CP000505">
    <property type="protein sequence ID" value="ABL78959.1"/>
    <property type="molecule type" value="Genomic_DNA"/>
</dbReference>
<evidence type="ECO:0000313" key="7">
    <source>
        <dbReference type="EMBL" id="ABL78959.1"/>
    </source>
</evidence>
<dbReference type="GO" id="GO:1905039">
    <property type="term" value="P:carboxylic acid transmembrane transport"/>
    <property type="evidence" value="ECO:0007669"/>
    <property type="project" value="UniProtKB-ARBA"/>
</dbReference>
<dbReference type="PIRSF" id="PIRSF002457">
    <property type="entry name" value="DASS"/>
    <property type="match status" value="1"/>
</dbReference>
<dbReference type="InterPro" id="IPR001898">
    <property type="entry name" value="SLC13A/DASS"/>
</dbReference>
<feature type="transmembrane region" description="Helical" evidence="6">
    <location>
        <begin position="88"/>
        <end position="107"/>
    </location>
</feature>
<keyword evidence="3 6" id="KW-0812">Transmembrane</keyword>
<comment type="similarity">
    <text evidence="2">Belongs to the SLC13A/DASS transporter (TC 2.A.47) family. DIT1 subfamily.</text>
</comment>
<comment type="subcellular location">
    <subcellularLocation>
        <location evidence="1">Membrane</location>
        <topology evidence="1">Multi-pass membrane protein</topology>
    </subcellularLocation>
</comment>
<organism evidence="7 8">
    <name type="scientific">Thermofilum pendens (strain DSM 2475 / Hrk 5)</name>
    <dbReference type="NCBI Taxonomy" id="368408"/>
    <lineage>
        <taxon>Archaea</taxon>
        <taxon>Thermoproteota</taxon>
        <taxon>Thermoprotei</taxon>
        <taxon>Thermofilales</taxon>
        <taxon>Thermofilaceae</taxon>
        <taxon>Thermofilum</taxon>
    </lineage>
</organism>
<feature type="transmembrane region" description="Helical" evidence="6">
    <location>
        <begin position="296"/>
        <end position="318"/>
    </location>
</feature>
<evidence type="ECO:0000256" key="2">
    <source>
        <dbReference type="ARBA" id="ARBA00007349"/>
    </source>
</evidence>
<dbReference type="Pfam" id="PF00939">
    <property type="entry name" value="Na_sulph_symp"/>
    <property type="match status" value="1"/>
</dbReference>
<dbReference type="PANTHER" id="PTHR10283">
    <property type="entry name" value="SOLUTE CARRIER FAMILY 13 MEMBER"/>
    <property type="match status" value="1"/>
</dbReference>
<dbReference type="OrthoDB" id="19068at2157"/>
<dbReference type="AlphaFoldDB" id="A1S0H9"/>